<dbReference type="GO" id="GO:0000287">
    <property type="term" value="F:magnesium ion binding"/>
    <property type="evidence" value="ECO:0007669"/>
    <property type="project" value="UniProtKB-UniRule"/>
</dbReference>
<comment type="cofactor">
    <cofactor evidence="9">
        <name>Zn(2+)</name>
        <dbReference type="ChEBI" id="CHEBI:29105"/>
    </cofactor>
    <text evidence="9">Binds 1 zinc ion per subunit.</text>
</comment>
<dbReference type="NCBIfam" id="NF001299">
    <property type="entry name" value="PRK00241.1"/>
    <property type="match status" value="1"/>
</dbReference>
<dbReference type="OrthoDB" id="9791656at2"/>
<feature type="binding site" evidence="9">
    <location>
        <position position="225"/>
    </location>
    <ligand>
        <name>a divalent metal cation</name>
        <dbReference type="ChEBI" id="CHEBI:60240"/>
        <label>1</label>
    </ligand>
</feature>
<feature type="short sequence motif" description="Nudix box" evidence="9">
    <location>
        <begin position="165"/>
        <end position="186"/>
    </location>
</feature>
<feature type="binding site" evidence="9">
    <location>
        <position position="164"/>
    </location>
    <ligand>
        <name>a divalent metal cation</name>
        <dbReference type="ChEBI" id="CHEBI:60240"/>
        <label>1</label>
    </ligand>
</feature>
<feature type="binding site" evidence="9">
    <location>
        <position position="106"/>
    </location>
    <ligand>
        <name>Zn(2+)</name>
        <dbReference type="ChEBI" id="CHEBI:29105"/>
    </ligand>
</feature>
<keyword evidence="3 9" id="KW-0378">Hydrolase</keyword>
<feature type="binding site" evidence="9">
    <location>
        <position position="247"/>
    </location>
    <ligand>
        <name>substrate</name>
    </ligand>
</feature>
<dbReference type="Gene3D" id="3.90.79.20">
    <property type="match status" value="1"/>
</dbReference>
<name>A0A1C3ZFI6_9GAMM</name>
<dbReference type="EMBL" id="FMAQ01000001">
    <property type="protein sequence ID" value="SCB81145.1"/>
    <property type="molecule type" value="Genomic_DNA"/>
</dbReference>
<evidence type="ECO:0000256" key="1">
    <source>
        <dbReference type="ARBA" id="ARBA00009595"/>
    </source>
</evidence>
<keyword evidence="7 9" id="KW-0464">Manganese</keyword>
<keyword evidence="5 9" id="KW-0460">Magnesium</keyword>
<evidence type="ECO:0000256" key="5">
    <source>
        <dbReference type="ARBA" id="ARBA00022842"/>
    </source>
</evidence>
<dbReference type="GO" id="GO:0035529">
    <property type="term" value="F:NADH pyrophosphatase activity"/>
    <property type="evidence" value="ECO:0007669"/>
    <property type="project" value="TreeGrafter"/>
</dbReference>
<proteinExistence type="inferred from homology"/>
<evidence type="ECO:0000256" key="8">
    <source>
        <dbReference type="ARBA" id="ARBA00023679"/>
    </source>
</evidence>
<feature type="binding site" evidence="9">
    <location>
        <position position="180"/>
    </location>
    <ligand>
        <name>a divalent metal cation</name>
        <dbReference type="ChEBI" id="CHEBI:60240"/>
        <label>2</label>
    </ligand>
</feature>
<comment type="catalytic activity">
    <reaction evidence="8">
        <text>a 5'-end NAD(+)-phospho-ribonucleoside in mRNA + H2O = a 5'-end phospho-adenosine-phospho-ribonucleoside in mRNA + beta-nicotinamide D-ribonucleotide + 2 H(+)</text>
        <dbReference type="Rhea" id="RHEA:60876"/>
        <dbReference type="Rhea" id="RHEA-COMP:15698"/>
        <dbReference type="Rhea" id="RHEA-COMP:15719"/>
        <dbReference type="ChEBI" id="CHEBI:14649"/>
        <dbReference type="ChEBI" id="CHEBI:15377"/>
        <dbReference type="ChEBI" id="CHEBI:15378"/>
        <dbReference type="ChEBI" id="CHEBI:144029"/>
        <dbReference type="ChEBI" id="CHEBI:144051"/>
    </reaction>
    <physiologicalReaction direction="left-to-right" evidence="8">
        <dbReference type="Rhea" id="RHEA:60877"/>
    </physiologicalReaction>
</comment>
<feature type="binding site" evidence="9">
    <location>
        <position position="121"/>
    </location>
    <ligand>
        <name>Zn(2+)</name>
        <dbReference type="ChEBI" id="CHEBI:29105"/>
    </ligand>
</feature>
<evidence type="ECO:0000256" key="6">
    <source>
        <dbReference type="ARBA" id="ARBA00023027"/>
    </source>
</evidence>
<dbReference type="SUPFAM" id="SSF55811">
    <property type="entry name" value="Nudix"/>
    <property type="match status" value="2"/>
</dbReference>
<accession>A0A1C3ZFI6</accession>
<dbReference type="GO" id="GO:0000210">
    <property type="term" value="F:NAD+ diphosphatase activity"/>
    <property type="evidence" value="ECO:0007669"/>
    <property type="project" value="UniProtKB-UniRule"/>
</dbReference>
<comment type="subunit">
    <text evidence="9">Homodimer.</text>
</comment>
<evidence type="ECO:0000313" key="11">
    <source>
        <dbReference type="EMBL" id="SCB81145.1"/>
    </source>
</evidence>
<feature type="binding site" evidence="9">
    <location>
        <position position="184"/>
    </location>
    <ligand>
        <name>a divalent metal cation</name>
        <dbReference type="ChEBI" id="CHEBI:60240"/>
        <label>1</label>
    </ligand>
</feature>
<dbReference type="HAMAP" id="MF_00297">
    <property type="entry name" value="Nudix_NudC"/>
    <property type="match status" value="1"/>
</dbReference>
<dbReference type="InterPro" id="IPR015376">
    <property type="entry name" value="Znr_NADH_PPase"/>
</dbReference>
<gene>
    <name evidence="9" type="primary">nudC</name>
    <name evidence="11" type="ORF">GA0061081_101383</name>
</gene>
<comment type="catalytic activity">
    <reaction evidence="9">
        <text>NAD(+) + H2O = beta-nicotinamide D-ribonucleotide + AMP + 2 H(+)</text>
        <dbReference type="Rhea" id="RHEA:11800"/>
        <dbReference type="ChEBI" id="CHEBI:14649"/>
        <dbReference type="ChEBI" id="CHEBI:15377"/>
        <dbReference type="ChEBI" id="CHEBI:15378"/>
        <dbReference type="ChEBI" id="CHEBI:57540"/>
        <dbReference type="ChEBI" id="CHEBI:456215"/>
        <dbReference type="EC" id="3.6.1.22"/>
    </reaction>
</comment>
<dbReference type="FunFam" id="3.90.79.10:FF:000004">
    <property type="entry name" value="NADH pyrophosphatase"/>
    <property type="match status" value="1"/>
</dbReference>
<evidence type="ECO:0000256" key="9">
    <source>
        <dbReference type="HAMAP-Rule" id="MF_00297"/>
    </source>
</evidence>
<comment type="cofactor">
    <cofactor evidence="9">
        <name>Mg(2+)</name>
        <dbReference type="ChEBI" id="CHEBI:18420"/>
    </cofactor>
    <cofactor evidence="9">
        <name>Mn(2+)</name>
        <dbReference type="ChEBI" id="CHEBI:29035"/>
    </cofactor>
    <text evidence="9">Divalent metal cations. Mg(2+) or Mn(2+).</text>
</comment>
<feature type="binding site" evidence="9">
    <location>
        <position position="180"/>
    </location>
    <ligand>
        <name>a divalent metal cation</name>
        <dbReference type="ChEBI" id="CHEBI:60240"/>
        <label>3</label>
    </ligand>
</feature>
<dbReference type="PANTHER" id="PTHR42904:SF6">
    <property type="entry name" value="NAD-CAPPED RNA HYDROLASE NUDT12"/>
    <property type="match status" value="1"/>
</dbReference>
<dbReference type="InterPro" id="IPR000086">
    <property type="entry name" value="NUDIX_hydrolase_dom"/>
</dbReference>
<dbReference type="EC" id="3.6.1.22" evidence="9"/>
<dbReference type="Gene3D" id="3.90.79.10">
    <property type="entry name" value="Nucleoside Triphosphate Pyrophosphohydrolase"/>
    <property type="match status" value="1"/>
</dbReference>
<dbReference type="GO" id="GO:0005829">
    <property type="term" value="C:cytosol"/>
    <property type="evidence" value="ECO:0007669"/>
    <property type="project" value="TreeGrafter"/>
</dbReference>
<feature type="binding site" evidence="9">
    <location>
        <position position="73"/>
    </location>
    <ligand>
        <name>substrate</name>
    </ligand>
</feature>
<evidence type="ECO:0000256" key="2">
    <source>
        <dbReference type="ARBA" id="ARBA00022723"/>
    </source>
</evidence>
<dbReference type="RefSeq" id="WP_091346561.1">
    <property type="nucleotide sequence ID" value="NZ_FMAQ01000001.1"/>
</dbReference>
<feature type="binding site" evidence="9">
    <location>
        <position position="184"/>
    </location>
    <ligand>
        <name>a divalent metal cation</name>
        <dbReference type="ChEBI" id="CHEBI:60240"/>
        <label>3</label>
    </ligand>
</feature>
<reference evidence="12" key="1">
    <citation type="submission" date="2016-08" db="EMBL/GenBank/DDBJ databases">
        <authorList>
            <person name="Varghese N."/>
            <person name="Submissions Spin"/>
        </authorList>
    </citation>
    <scope>NUCLEOTIDE SEQUENCE [LARGE SCALE GENOMIC DNA]</scope>
    <source>
        <strain evidence="12">R-53248</strain>
    </source>
</reference>
<dbReference type="Pfam" id="PF00293">
    <property type="entry name" value="NUDIX"/>
    <property type="match status" value="1"/>
</dbReference>
<dbReference type="CDD" id="cd03429">
    <property type="entry name" value="NUDIX_NADH_pyrophosphatase_Nudt13"/>
    <property type="match status" value="1"/>
</dbReference>
<feature type="binding site" evidence="9">
    <location>
        <position position="225"/>
    </location>
    <ligand>
        <name>a divalent metal cation</name>
        <dbReference type="ChEBI" id="CHEBI:60240"/>
        <label>3</label>
    </ligand>
</feature>
<dbReference type="GO" id="GO:0110153">
    <property type="term" value="F:RNA NAD-cap (NMN-forming) hydrolase activity"/>
    <property type="evidence" value="ECO:0007669"/>
    <property type="project" value="RHEA"/>
</dbReference>
<feature type="binding site" evidence="9">
    <location>
        <position position="124"/>
    </location>
    <ligand>
        <name>Zn(2+)</name>
        <dbReference type="ChEBI" id="CHEBI:29105"/>
    </ligand>
</feature>
<organism evidence="11 12">
    <name type="scientific">Gilliamella bombicola</name>
    <dbReference type="NCBI Taxonomy" id="1798182"/>
    <lineage>
        <taxon>Bacteria</taxon>
        <taxon>Pseudomonadati</taxon>
        <taxon>Pseudomonadota</taxon>
        <taxon>Gammaproteobacteria</taxon>
        <taxon>Orbales</taxon>
        <taxon>Orbaceae</taxon>
        <taxon>Gilliamella</taxon>
    </lineage>
</organism>
<dbReference type="Pfam" id="PF09297">
    <property type="entry name" value="Zn_ribbon_NUD"/>
    <property type="match status" value="1"/>
</dbReference>
<comment type="catalytic activity">
    <reaction evidence="9">
        <text>NADH + H2O = reduced beta-nicotinamide D-ribonucleotide + AMP + 2 H(+)</text>
        <dbReference type="Rhea" id="RHEA:48868"/>
        <dbReference type="ChEBI" id="CHEBI:15377"/>
        <dbReference type="ChEBI" id="CHEBI:15378"/>
        <dbReference type="ChEBI" id="CHEBI:57945"/>
        <dbReference type="ChEBI" id="CHEBI:90832"/>
        <dbReference type="ChEBI" id="CHEBI:456215"/>
        <dbReference type="EC" id="3.6.1.22"/>
    </reaction>
</comment>
<dbReference type="GO" id="GO:0006742">
    <property type="term" value="P:NADP+ catabolic process"/>
    <property type="evidence" value="ECO:0007669"/>
    <property type="project" value="TreeGrafter"/>
</dbReference>
<feature type="binding site" evidence="9">
    <location>
        <position position="103"/>
    </location>
    <ligand>
        <name>Zn(2+)</name>
        <dbReference type="ChEBI" id="CHEBI:29105"/>
    </ligand>
</feature>
<keyword evidence="6 9" id="KW-0520">NAD</keyword>
<dbReference type="GO" id="GO:0030145">
    <property type="term" value="F:manganese ion binding"/>
    <property type="evidence" value="ECO:0007669"/>
    <property type="project" value="UniProtKB-UniRule"/>
</dbReference>
<dbReference type="AlphaFoldDB" id="A0A1C3ZFI6"/>
<sequence length="267" mass="30899">MNIQQQFNLTGNETGYWFVSANGRLWLPNGEVPVGCAREFGFTNQLAQPIGEWNGQIAWLICHEIKNAMSSIRPLLNSTDPSLFNMAGRAVQLAEFYRSHKYCGYCGHEMYLSNTEWCCMCDHCKERYYPQISPSIIVAIRHNNRILLAKHVRHNQDNLYTVLAGFTEIGETMETAVEREVFEESKIKIKNIRYVGSQPWPFPNSLMMAYLADYDSGDIVVDKNELIEANWYHYTQLPKIPEYGTIARRLIEDTIVLCREYDEFGEN</sequence>
<comment type="caution">
    <text evidence="9">Lacks conserved residue(s) required for the propagation of feature annotation.</text>
</comment>
<protein>
    <recommendedName>
        <fullName evidence="9">NAD-capped RNA hydrolase NudC</fullName>
        <shortName evidence="9">DeNADding enzyme NudC</shortName>
        <ecNumber evidence="9">3.6.1.-</ecNumber>
    </recommendedName>
    <alternativeName>
        <fullName evidence="9">NADH pyrophosphatase</fullName>
        <ecNumber evidence="9">3.6.1.22</ecNumber>
    </alternativeName>
</protein>
<dbReference type="InterPro" id="IPR049734">
    <property type="entry name" value="NudC-like_C"/>
</dbReference>
<comment type="function">
    <text evidence="9">mRNA decapping enzyme that specifically removes the nicotinamide adenine dinucleotide (NAD) cap from a subset of mRNAs by hydrolyzing the diphosphate linkage to produce nicotinamide mononucleotide (NMN) and 5' monophosphate mRNA. The NAD-cap is present at the 5'-end of some mRNAs and stabilizes RNA against 5'-processing. Has preference for mRNAs with a 5'-end purine. Catalyzes the hydrolysis of a broad range of dinucleotide pyrophosphates.</text>
</comment>
<dbReference type="InterPro" id="IPR015797">
    <property type="entry name" value="NUDIX_hydrolase-like_dom_sf"/>
</dbReference>
<feature type="binding site" evidence="9">
    <location>
        <position position="116"/>
    </location>
    <ligand>
        <name>substrate</name>
    </ligand>
</feature>
<feature type="binding site" evidence="9">
    <location>
        <position position="129"/>
    </location>
    <ligand>
        <name>substrate</name>
    </ligand>
</feature>
<evidence type="ECO:0000313" key="12">
    <source>
        <dbReference type="Proteomes" id="UP000199670"/>
    </source>
</evidence>
<dbReference type="PROSITE" id="PS51462">
    <property type="entry name" value="NUDIX"/>
    <property type="match status" value="1"/>
</dbReference>
<evidence type="ECO:0000256" key="7">
    <source>
        <dbReference type="ARBA" id="ARBA00023211"/>
    </source>
</evidence>
<dbReference type="GO" id="GO:0019677">
    <property type="term" value="P:NAD+ catabolic process"/>
    <property type="evidence" value="ECO:0007669"/>
    <property type="project" value="TreeGrafter"/>
</dbReference>
<keyword evidence="4 9" id="KW-0862">Zinc</keyword>
<dbReference type="InterPro" id="IPR050241">
    <property type="entry name" value="NAD-cap_RNA_hydrolase_NudC"/>
</dbReference>
<evidence type="ECO:0000256" key="4">
    <source>
        <dbReference type="ARBA" id="ARBA00022833"/>
    </source>
</evidence>
<dbReference type="GO" id="GO:0008270">
    <property type="term" value="F:zinc ion binding"/>
    <property type="evidence" value="ECO:0007669"/>
    <property type="project" value="UniProtKB-UniRule"/>
</dbReference>
<feature type="domain" description="Nudix hydrolase" evidence="10">
    <location>
        <begin position="130"/>
        <end position="254"/>
    </location>
</feature>
<evidence type="ECO:0000256" key="3">
    <source>
        <dbReference type="ARBA" id="ARBA00022801"/>
    </source>
</evidence>
<feature type="binding site" evidence="9">
    <location>
        <begin position="198"/>
        <end position="205"/>
    </location>
    <ligand>
        <name>substrate</name>
    </ligand>
</feature>
<comment type="similarity">
    <text evidence="1 9">Belongs to the Nudix hydrolase family. NudC subfamily.</text>
</comment>
<dbReference type="InterPro" id="IPR022925">
    <property type="entry name" value="RNA_Hydrolase_NudC"/>
</dbReference>
<dbReference type="STRING" id="1798182.GA0061081_101383"/>
<dbReference type="EC" id="3.6.1.-" evidence="9"/>
<keyword evidence="12" id="KW-1185">Reference proteome</keyword>
<keyword evidence="2 9" id="KW-0479">Metal-binding</keyword>
<dbReference type="Proteomes" id="UP000199670">
    <property type="component" value="Unassembled WGS sequence"/>
</dbReference>
<dbReference type="PANTHER" id="PTHR42904">
    <property type="entry name" value="NUDIX HYDROLASE, NUDC SUBFAMILY"/>
    <property type="match status" value="1"/>
</dbReference>
<evidence type="ECO:0000259" key="10">
    <source>
        <dbReference type="PROSITE" id="PS51462"/>
    </source>
</evidence>